<dbReference type="Pfam" id="PF01370">
    <property type="entry name" value="Epimerase"/>
    <property type="match status" value="2"/>
</dbReference>
<dbReference type="InterPro" id="IPR051783">
    <property type="entry name" value="NAD(P)-dependent_oxidoreduct"/>
</dbReference>
<evidence type="ECO:0000313" key="2">
    <source>
        <dbReference type="EnsemblPlants" id="OMERI03G06050.1"/>
    </source>
</evidence>
<dbReference type="InterPro" id="IPR001509">
    <property type="entry name" value="Epimerase_deHydtase"/>
</dbReference>
<dbReference type="eggNOG" id="KOG1502">
    <property type="taxonomic scope" value="Eukaryota"/>
</dbReference>
<dbReference type="InterPro" id="IPR036291">
    <property type="entry name" value="NAD(P)-bd_dom_sf"/>
</dbReference>
<dbReference type="Proteomes" id="UP000008021">
    <property type="component" value="Chromosome 3"/>
</dbReference>
<feature type="domain" description="NAD-dependent epimerase/dehydratase" evidence="1">
    <location>
        <begin position="378"/>
        <end position="604"/>
    </location>
</feature>
<sequence>MRIAVTGATGYLGSRLCGALADAGHAVRAFALRSAGGGGGGEAGLLPASVEVAYGDVADVESLAAAFDRCDAVFHVAAAVEAWLPDPSVFIKVNVGGLENVLKAARRTPTVKKIVYTSSFFAIGPTDGYVADETQMHQGKTFYTEYEKSKVLADQIALQAAAEGMPITIVYPGFMYGPGKLTAGNLVSRILIERFNGRLPGYIGHGHDRESFCHVDDVVTGHVAAMEKGREGERYLLTGENTSLVQIFDMAARITNTKAPRFHIPLWLLEIYGWISVLVSRITGKLPFISYPAVRVLRHQWAYSCEKAKKELGYSPRSLTEDHIWAGLITKKEFRPGPQAGGWPRRKAWKPALTSGGWIGGGGGGGGGDSTVGGGMRVVVTGATGFLGGRLCAALVGAGHAVRAFARRSSDASGLPASVELAYGDVTDEGSLAAAFDGCDAVFHVAAAVEPWLPDPSVFTTVNVRGLENVLKAAKRTPTVKKIIYTSSFFAIGPTDGYVADETQRHQEKTFCSEYEKSKVLADRIALQAAAEGVPITILYPGVIYGPGKLTTGNIVSRILIERFNWRLPGYIGDGYDTESFCHVDDVANGHIAAMEKGRPGERYLLTGENLSFKQIFDMAANITNTKAPLFHVPLWLIEIYGWISVFISRITGNLPFISYPTVRVLRHQWAYSCDKAKRELGYSPRNLTEGLSEMLLWLKDEKFIKF</sequence>
<keyword evidence="3" id="KW-1185">Reference proteome</keyword>
<dbReference type="EnsemblPlants" id="OMERI03G06050.1">
    <property type="protein sequence ID" value="OMERI03G06050.1"/>
    <property type="gene ID" value="OMERI03G06050"/>
</dbReference>
<evidence type="ECO:0000313" key="3">
    <source>
        <dbReference type="Proteomes" id="UP000008021"/>
    </source>
</evidence>
<dbReference type="PANTHER" id="PTHR48079:SF6">
    <property type="entry name" value="NAD(P)-BINDING DOMAIN-CONTAINING PROTEIN-RELATED"/>
    <property type="match status" value="1"/>
</dbReference>
<dbReference type="HOGENOM" id="CLU_388518_0_0_1"/>
<feature type="domain" description="NAD-dependent epimerase/dehydratase" evidence="1">
    <location>
        <begin position="3"/>
        <end position="235"/>
    </location>
</feature>
<dbReference type="GO" id="GO:0005737">
    <property type="term" value="C:cytoplasm"/>
    <property type="evidence" value="ECO:0007669"/>
    <property type="project" value="TreeGrafter"/>
</dbReference>
<reference evidence="2" key="1">
    <citation type="submission" date="2015-04" db="UniProtKB">
        <authorList>
            <consortium name="EnsemblPlants"/>
        </authorList>
    </citation>
    <scope>IDENTIFICATION</scope>
</reference>
<dbReference type="AlphaFoldDB" id="A0A0E0CWB6"/>
<dbReference type="CDD" id="cd05228">
    <property type="entry name" value="AR_FR_like_1_SDR_e"/>
    <property type="match status" value="2"/>
</dbReference>
<protein>
    <recommendedName>
        <fullName evidence="1">NAD-dependent epimerase/dehydratase domain-containing protein</fullName>
    </recommendedName>
</protein>
<dbReference type="STRING" id="40149.A0A0E0CWB6"/>
<dbReference type="SUPFAM" id="SSF51735">
    <property type="entry name" value="NAD(P)-binding Rossmann-fold domains"/>
    <property type="match status" value="2"/>
</dbReference>
<name>A0A0E0CWB6_9ORYZ</name>
<dbReference type="GO" id="GO:0004029">
    <property type="term" value="F:aldehyde dehydrogenase (NAD+) activity"/>
    <property type="evidence" value="ECO:0007669"/>
    <property type="project" value="TreeGrafter"/>
</dbReference>
<reference evidence="2" key="2">
    <citation type="submission" date="2018-05" db="EMBL/GenBank/DDBJ databases">
        <title>OmerRS3 (Oryza meridionalis Reference Sequence Version 3).</title>
        <authorList>
            <person name="Zhang J."/>
            <person name="Kudrna D."/>
            <person name="Lee S."/>
            <person name="Talag J."/>
            <person name="Welchert J."/>
            <person name="Wing R.A."/>
        </authorList>
    </citation>
    <scope>NUCLEOTIDE SEQUENCE [LARGE SCALE GENOMIC DNA]</scope>
    <source>
        <strain evidence="2">cv. OR44</strain>
    </source>
</reference>
<evidence type="ECO:0000259" key="1">
    <source>
        <dbReference type="Pfam" id="PF01370"/>
    </source>
</evidence>
<dbReference type="FunFam" id="3.40.50.720:FF:000425">
    <property type="entry name" value="NAD(P)-binding Rossmann-fold superfamily protein"/>
    <property type="match status" value="2"/>
</dbReference>
<dbReference type="Gene3D" id="3.40.50.720">
    <property type="entry name" value="NAD(P)-binding Rossmann-like Domain"/>
    <property type="match status" value="2"/>
</dbReference>
<accession>A0A0E0CWB6</accession>
<dbReference type="PANTHER" id="PTHR48079">
    <property type="entry name" value="PROTEIN YEEZ"/>
    <property type="match status" value="1"/>
</dbReference>
<proteinExistence type="predicted"/>
<dbReference type="Gramene" id="OMERI03G06050.1">
    <property type="protein sequence ID" value="OMERI03G06050.1"/>
    <property type="gene ID" value="OMERI03G06050"/>
</dbReference>
<organism evidence="2">
    <name type="scientific">Oryza meridionalis</name>
    <dbReference type="NCBI Taxonomy" id="40149"/>
    <lineage>
        <taxon>Eukaryota</taxon>
        <taxon>Viridiplantae</taxon>
        <taxon>Streptophyta</taxon>
        <taxon>Embryophyta</taxon>
        <taxon>Tracheophyta</taxon>
        <taxon>Spermatophyta</taxon>
        <taxon>Magnoliopsida</taxon>
        <taxon>Liliopsida</taxon>
        <taxon>Poales</taxon>
        <taxon>Poaceae</taxon>
        <taxon>BOP clade</taxon>
        <taxon>Oryzoideae</taxon>
        <taxon>Oryzeae</taxon>
        <taxon>Oryzinae</taxon>
        <taxon>Oryza</taxon>
    </lineage>
</organism>